<evidence type="ECO:0000313" key="3">
    <source>
        <dbReference type="Proteomes" id="UP001151532"/>
    </source>
</evidence>
<proteinExistence type="predicted"/>
<feature type="compositionally biased region" description="Low complexity" evidence="1">
    <location>
        <begin position="245"/>
        <end position="273"/>
    </location>
</feature>
<dbReference type="OrthoDB" id="784889at2759"/>
<name>A0A9Q0WW42_SALPP</name>
<dbReference type="GO" id="GO:0042752">
    <property type="term" value="P:regulation of circadian rhythm"/>
    <property type="evidence" value="ECO:0007669"/>
    <property type="project" value="InterPro"/>
</dbReference>
<feature type="region of interest" description="Disordered" evidence="1">
    <location>
        <begin position="1"/>
        <end position="23"/>
    </location>
</feature>
<evidence type="ECO:0000313" key="2">
    <source>
        <dbReference type="EMBL" id="KAJ6773883.1"/>
    </source>
</evidence>
<dbReference type="GO" id="GO:0005634">
    <property type="term" value="C:nucleus"/>
    <property type="evidence" value="ECO:0007669"/>
    <property type="project" value="TreeGrafter"/>
</dbReference>
<dbReference type="PANTHER" id="PTHR34798:SF1">
    <property type="entry name" value="TIC-LIKE PROTEIN"/>
    <property type="match status" value="1"/>
</dbReference>
<feature type="region of interest" description="Disordered" evidence="1">
    <location>
        <begin position="218"/>
        <end position="316"/>
    </location>
</feature>
<dbReference type="AlphaFoldDB" id="A0A9Q0WW42"/>
<feature type="compositionally biased region" description="Low complexity" evidence="1">
    <location>
        <begin position="168"/>
        <end position="183"/>
    </location>
</feature>
<feature type="region of interest" description="Disordered" evidence="1">
    <location>
        <begin position="159"/>
        <end position="204"/>
    </location>
</feature>
<feature type="compositionally biased region" description="Polar residues" evidence="1">
    <location>
        <begin position="274"/>
        <end position="307"/>
    </location>
</feature>
<reference evidence="2" key="1">
    <citation type="submission" date="2022-11" db="EMBL/GenBank/DDBJ databases">
        <authorList>
            <person name="Hyden B.L."/>
            <person name="Feng K."/>
            <person name="Yates T."/>
            <person name="Jawdy S."/>
            <person name="Smart L.B."/>
            <person name="Muchero W."/>
        </authorList>
    </citation>
    <scope>NUCLEOTIDE SEQUENCE</scope>
    <source>
        <tissue evidence="2">Shoot tip</tissue>
    </source>
</reference>
<dbReference type="InterPro" id="IPR039317">
    <property type="entry name" value="TIC"/>
</dbReference>
<keyword evidence="3" id="KW-1185">Reference proteome</keyword>
<comment type="caution">
    <text evidence="2">The sequence shown here is derived from an EMBL/GenBank/DDBJ whole genome shotgun (WGS) entry which is preliminary data.</text>
</comment>
<gene>
    <name evidence="2" type="ORF">OIU79_017352</name>
</gene>
<accession>A0A9Q0WW42</accession>
<sequence length="330" mass="34597">MASTNVGGGGNHGEKQQQKHQLSQEKNLMGGVELVPSQAFAMSFASFNGSKTASNLNFSAMAQNPPILQSFPDMTWQGYQVVSAGQATQKKNHQMSEGKTGGSSTNPDDGKKATFGRPSTGIGQTLIFDNSARTLSFVPSPFTGHWPSHSITAPTSIPVAAHSSSTSQQQQLVQLQKQHVLQQPMGAAESKAPTSSSLPSPSIDAKFSKNTTIFSQTQAQEISSTVHKNASQQQGRAPQGRSQISFGPSSKSSLPPKGQQISSSNHSPSSGGNTITTSKNANANLSVPAIQSQQCDNSSSGNAQKSSPVCGRNVPSILSTCPSHLSELKY</sequence>
<organism evidence="2 3">
    <name type="scientific">Salix purpurea</name>
    <name type="common">Purple osier willow</name>
    <dbReference type="NCBI Taxonomy" id="77065"/>
    <lineage>
        <taxon>Eukaryota</taxon>
        <taxon>Viridiplantae</taxon>
        <taxon>Streptophyta</taxon>
        <taxon>Embryophyta</taxon>
        <taxon>Tracheophyta</taxon>
        <taxon>Spermatophyta</taxon>
        <taxon>Magnoliopsida</taxon>
        <taxon>eudicotyledons</taxon>
        <taxon>Gunneridae</taxon>
        <taxon>Pentapetalae</taxon>
        <taxon>rosids</taxon>
        <taxon>fabids</taxon>
        <taxon>Malpighiales</taxon>
        <taxon>Salicaceae</taxon>
        <taxon>Saliceae</taxon>
        <taxon>Salix</taxon>
    </lineage>
</organism>
<evidence type="ECO:0000256" key="1">
    <source>
        <dbReference type="SAM" id="MobiDB-lite"/>
    </source>
</evidence>
<feature type="compositionally biased region" description="Gly residues" evidence="1">
    <location>
        <begin position="1"/>
        <end position="11"/>
    </location>
</feature>
<dbReference type="EMBL" id="JAPFFK010000002">
    <property type="protein sequence ID" value="KAJ6773883.1"/>
    <property type="molecule type" value="Genomic_DNA"/>
</dbReference>
<feature type="region of interest" description="Disordered" evidence="1">
    <location>
        <begin position="85"/>
        <end position="123"/>
    </location>
</feature>
<dbReference type="PANTHER" id="PTHR34798">
    <property type="entry name" value="PROTEIN TIME FOR COFFEE"/>
    <property type="match status" value="1"/>
</dbReference>
<feature type="compositionally biased region" description="Polar residues" evidence="1">
    <location>
        <begin position="218"/>
        <end position="244"/>
    </location>
</feature>
<reference evidence="2" key="2">
    <citation type="journal article" date="2023" name="Int. J. Mol. Sci.">
        <title>De Novo Assembly and Annotation of 11 Diverse Shrub Willow (Salix) Genomes Reveals Novel Gene Organization in Sex-Linked Regions.</title>
        <authorList>
            <person name="Hyden B."/>
            <person name="Feng K."/>
            <person name="Yates T.B."/>
            <person name="Jawdy S."/>
            <person name="Cereghino C."/>
            <person name="Smart L.B."/>
            <person name="Muchero W."/>
        </authorList>
    </citation>
    <scope>NUCLEOTIDE SEQUENCE</scope>
    <source>
        <tissue evidence="2">Shoot tip</tissue>
    </source>
</reference>
<dbReference type="Proteomes" id="UP001151532">
    <property type="component" value="Chromosome 5"/>
</dbReference>
<protein>
    <submittedName>
        <fullName evidence="2">TIC-LIKE PROTEIN</fullName>
    </submittedName>
</protein>